<feature type="domain" description="Disease resistance N-terminal" evidence="10">
    <location>
        <begin position="5"/>
        <end position="89"/>
    </location>
</feature>
<dbReference type="PANTHER" id="PTHR23155">
    <property type="entry name" value="DISEASE RESISTANCE PROTEIN RP"/>
    <property type="match status" value="1"/>
</dbReference>
<dbReference type="InterPro" id="IPR036388">
    <property type="entry name" value="WH-like_DNA-bd_sf"/>
</dbReference>
<dbReference type="Pfam" id="PF23598">
    <property type="entry name" value="LRR_14"/>
    <property type="match status" value="1"/>
</dbReference>
<keyword evidence="2" id="KW-0433">Leucine-rich repeat</keyword>
<evidence type="ECO:0000256" key="1">
    <source>
        <dbReference type="ARBA" id="ARBA00008894"/>
    </source>
</evidence>
<dbReference type="AlphaFoldDB" id="A0ABC9AXM0"/>
<evidence type="ECO:0000256" key="7">
    <source>
        <dbReference type="SAM" id="Coils"/>
    </source>
</evidence>
<evidence type="ECO:0000313" key="14">
    <source>
        <dbReference type="Proteomes" id="UP001497457"/>
    </source>
</evidence>
<evidence type="ECO:0000259" key="11">
    <source>
        <dbReference type="Pfam" id="PF23559"/>
    </source>
</evidence>
<keyword evidence="14" id="KW-1185">Reference proteome</keyword>
<dbReference type="CDD" id="cd14798">
    <property type="entry name" value="RX-CC_like"/>
    <property type="match status" value="1"/>
</dbReference>
<dbReference type="Proteomes" id="UP001497457">
    <property type="component" value="Chromosome 23rd"/>
</dbReference>
<evidence type="ECO:0000256" key="3">
    <source>
        <dbReference type="ARBA" id="ARBA00022737"/>
    </source>
</evidence>
<evidence type="ECO:0000259" key="9">
    <source>
        <dbReference type="Pfam" id="PF00931"/>
    </source>
</evidence>
<feature type="region of interest" description="Disordered" evidence="8">
    <location>
        <begin position="547"/>
        <end position="646"/>
    </location>
</feature>
<reference evidence="13 14" key="2">
    <citation type="submission" date="2024-10" db="EMBL/GenBank/DDBJ databases">
        <authorList>
            <person name="Ryan C."/>
        </authorList>
    </citation>
    <scope>NUCLEOTIDE SEQUENCE [LARGE SCALE GENOMIC DNA]</scope>
</reference>
<dbReference type="GO" id="GO:0000166">
    <property type="term" value="F:nucleotide binding"/>
    <property type="evidence" value="ECO:0007669"/>
    <property type="project" value="UniProtKB-KW"/>
</dbReference>
<accession>A0ABC9AXM0</accession>
<evidence type="ECO:0000259" key="12">
    <source>
        <dbReference type="Pfam" id="PF23598"/>
    </source>
</evidence>
<dbReference type="Gene3D" id="1.10.10.10">
    <property type="entry name" value="Winged helix-like DNA-binding domain superfamily/Winged helix DNA-binding domain"/>
    <property type="match status" value="1"/>
</dbReference>
<dbReference type="InterPro" id="IPR044974">
    <property type="entry name" value="Disease_R_plants"/>
</dbReference>
<dbReference type="Pfam" id="PF23559">
    <property type="entry name" value="WHD_DRP"/>
    <property type="match status" value="1"/>
</dbReference>
<keyword evidence="4" id="KW-0547">Nucleotide-binding</keyword>
<evidence type="ECO:0000256" key="8">
    <source>
        <dbReference type="SAM" id="MobiDB-lite"/>
    </source>
</evidence>
<dbReference type="Gene3D" id="1.10.8.430">
    <property type="entry name" value="Helical domain of apoptotic protease-activating factors"/>
    <property type="match status" value="1"/>
</dbReference>
<evidence type="ECO:0000256" key="5">
    <source>
        <dbReference type="ARBA" id="ARBA00022821"/>
    </source>
</evidence>
<dbReference type="GO" id="GO:0002758">
    <property type="term" value="P:innate immune response-activating signaling pathway"/>
    <property type="evidence" value="ECO:0007669"/>
    <property type="project" value="UniProtKB-ARBA"/>
</dbReference>
<comment type="similarity">
    <text evidence="1">Belongs to the disease resistance NB-LRR family.</text>
</comment>
<feature type="compositionally biased region" description="Acidic residues" evidence="8">
    <location>
        <begin position="619"/>
        <end position="634"/>
    </location>
</feature>
<dbReference type="Gene3D" id="1.20.5.4130">
    <property type="match status" value="1"/>
</dbReference>
<dbReference type="Pfam" id="PF18052">
    <property type="entry name" value="Rx_N"/>
    <property type="match status" value="1"/>
</dbReference>
<dbReference type="InterPro" id="IPR032675">
    <property type="entry name" value="LRR_dom_sf"/>
</dbReference>
<name>A0ABC9AXM0_9POAL</name>
<dbReference type="InterPro" id="IPR058922">
    <property type="entry name" value="WHD_DRP"/>
</dbReference>
<dbReference type="EMBL" id="OZ075133">
    <property type="protein sequence ID" value="CAL4987578.1"/>
    <property type="molecule type" value="Genomic_DNA"/>
</dbReference>
<reference evidence="14" key="1">
    <citation type="submission" date="2024-06" db="EMBL/GenBank/DDBJ databases">
        <authorList>
            <person name="Ryan C."/>
        </authorList>
    </citation>
    <scope>NUCLEOTIDE SEQUENCE [LARGE SCALE GENOMIC DNA]</scope>
</reference>
<proteinExistence type="inferred from homology"/>
<feature type="compositionally biased region" description="Basic and acidic residues" evidence="8">
    <location>
        <begin position="635"/>
        <end position="646"/>
    </location>
</feature>
<protein>
    <submittedName>
        <fullName evidence="13">Uncharacterized protein</fullName>
    </submittedName>
</protein>
<keyword evidence="6 7" id="KW-0175">Coiled coil</keyword>
<dbReference type="SUPFAM" id="SSF52540">
    <property type="entry name" value="P-loop containing nucleoside triphosphate hydrolases"/>
    <property type="match status" value="1"/>
</dbReference>
<gene>
    <name evidence="13" type="ORF">URODEC1_LOCUS58874</name>
</gene>
<organism evidence="13 14">
    <name type="scientific">Urochloa decumbens</name>
    <dbReference type="NCBI Taxonomy" id="240449"/>
    <lineage>
        <taxon>Eukaryota</taxon>
        <taxon>Viridiplantae</taxon>
        <taxon>Streptophyta</taxon>
        <taxon>Embryophyta</taxon>
        <taxon>Tracheophyta</taxon>
        <taxon>Spermatophyta</taxon>
        <taxon>Magnoliopsida</taxon>
        <taxon>Liliopsida</taxon>
        <taxon>Poales</taxon>
        <taxon>Poaceae</taxon>
        <taxon>PACMAD clade</taxon>
        <taxon>Panicoideae</taxon>
        <taxon>Panicodae</taxon>
        <taxon>Paniceae</taxon>
        <taxon>Melinidinae</taxon>
        <taxon>Urochloa</taxon>
    </lineage>
</organism>
<dbReference type="Gene3D" id="3.40.50.300">
    <property type="entry name" value="P-loop containing nucleotide triphosphate hydrolases"/>
    <property type="match status" value="1"/>
</dbReference>
<dbReference type="SUPFAM" id="SSF52047">
    <property type="entry name" value="RNI-like"/>
    <property type="match status" value="1"/>
</dbReference>
<dbReference type="InterPro" id="IPR042197">
    <property type="entry name" value="Apaf_helical"/>
</dbReference>
<dbReference type="InterPro" id="IPR055414">
    <property type="entry name" value="LRR_R13L4/SHOC2-like"/>
</dbReference>
<dbReference type="InterPro" id="IPR038005">
    <property type="entry name" value="RX-like_CC"/>
</dbReference>
<feature type="domain" description="Disease resistance protein winged helix" evidence="11">
    <location>
        <begin position="423"/>
        <end position="492"/>
    </location>
</feature>
<dbReference type="InterPro" id="IPR041118">
    <property type="entry name" value="Rx_N"/>
</dbReference>
<dbReference type="Gene3D" id="3.80.10.10">
    <property type="entry name" value="Ribonuclease Inhibitor"/>
    <property type="match status" value="1"/>
</dbReference>
<feature type="domain" description="Disease resistance R13L4/SHOC-2-like LRR" evidence="12">
    <location>
        <begin position="692"/>
        <end position="978"/>
    </location>
</feature>
<evidence type="ECO:0000259" key="10">
    <source>
        <dbReference type="Pfam" id="PF18052"/>
    </source>
</evidence>
<dbReference type="GO" id="GO:0009626">
    <property type="term" value="P:plant-type hypersensitive response"/>
    <property type="evidence" value="ECO:0007669"/>
    <property type="project" value="UniProtKB-ARBA"/>
</dbReference>
<feature type="domain" description="NB-ARC" evidence="9">
    <location>
        <begin position="175"/>
        <end position="298"/>
    </location>
</feature>
<dbReference type="InterPro" id="IPR002182">
    <property type="entry name" value="NB-ARC"/>
</dbReference>
<keyword evidence="5" id="KW-0611">Plant defense</keyword>
<evidence type="ECO:0000313" key="13">
    <source>
        <dbReference type="EMBL" id="CAL4987578.1"/>
    </source>
</evidence>
<evidence type="ECO:0000256" key="4">
    <source>
        <dbReference type="ARBA" id="ARBA00022741"/>
    </source>
</evidence>
<feature type="compositionally biased region" description="Acidic residues" evidence="8">
    <location>
        <begin position="548"/>
        <end position="609"/>
    </location>
</feature>
<keyword evidence="3" id="KW-0677">Repeat</keyword>
<dbReference type="InterPro" id="IPR027417">
    <property type="entry name" value="P-loop_NTPase"/>
</dbReference>
<feature type="coiled-coil region" evidence="7">
    <location>
        <begin position="111"/>
        <end position="138"/>
    </location>
</feature>
<sequence length="1030" mass="117304">MAEAIVGPLVGKLQEMAVSEAKALVAVNDDIRGLRDRLMWMQAFLRHADPRRRDTSDELIRVWLKQTRDVAFDAEDAIDDYSLKVDLSRYPDWSQAIVRFFAGFTTQVSIRHNLSRKIAEINLRLEDIIQNKEKYKIEAAPTDFAMITWKPSTNISAVAKNLDAVQPSPIKRENMGKLEEAFFCDNMNRLIVCVTGEGGVGKATLVRELYERPTTMSKFKHQAWVSFPPYLSSSSILQLIHQQLEEREYWCQKKDVERKLHKMLDQKPFLLVIDGEVSNSDWNAIIAAIPDGSRSRIVHIMQGTHKRPRGIASQHWIELQCFDSTKTTSLFNQRVCLEEKTEGQIETGSPLEDVLHGVTKGLPLAIVLLSGLIQTKEHPNEWQAVFDHLKSKKSKRLDSILAMCFDDLPHNLKSCFLYFAALPMNTPIEARQLICMWMAEGFLRPKDGKTMEKVGRIYLNELMIRHLVKFVKMDNVNASDEFVVVHHKVHEFLQYEAQEANFVDIHNGDDIPSLATTRRLSLQNYTDKYAALANSLPKLRSILSNFQEEVEDDEEDEDSEEDEDDEEDEDSEEDEDEEDLEGEGDIEGVENVEDDVDEEEGGEGEEDESKENVAHVDNENDEEDEGEEIIEEGEQNERSEEAKQEVKPSAMPLYGLLRCWETPLSGLLHCCREQSSPRDSSQSYIKELLQVSKFLRVINLQGIEIGKNLPTTIGNVAHLQYLGVTYCSLTYIPSTIENLKTLQTLDVRHTYVRDLPEAFWNITTLRHVFGDGLFLPKQVGDLKHLQTLESIDPAEKDGWDSSTFEKMVHLQSLHVSDSPDNGINAKALSAVIEKANFLEYLDTLTLDVDSIPLSVFISSSLRRLRTLILDGELDMSVLPSNYKESKFCFPNLSFLSLENTKVPQDFIGKLGKLPLLANLILDTDSYKDDQLVFHAGGFKSLTKLTLSDLENLKKLEIEKSALPELTDLEVLWYHEDIKIEVYGERDFVKKIQEEDKFLYSCITVSVAAKKIRQLPSMKQRVAGGSAEVHR</sequence>
<dbReference type="PANTHER" id="PTHR23155:SF889">
    <property type="entry name" value="OS03G0379801 PROTEIN"/>
    <property type="match status" value="1"/>
</dbReference>
<evidence type="ECO:0000256" key="2">
    <source>
        <dbReference type="ARBA" id="ARBA00022614"/>
    </source>
</evidence>
<dbReference type="GO" id="GO:0042742">
    <property type="term" value="P:defense response to bacterium"/>
    <property type="evidence" value="ECO:0007669"/>
    <property type="project" value="UniProtKB-ARBA"/>
</dbReference>
<dbReference type="Pfam" id="PF00931">
    <property type="entry name" value="NB-ARC"/>
    <property type="match status" value="1"/>
</dbReference>
<dbReference type="PRINTS" id="PR00364">
    <property type="entry name" value="DISEASERSIST"/>
</dbReference>
<dbReference type="FunFam" id="1.10.10.10:FF:000322">
    <property type="entry name" value="Probable disease resistance protein At1g63360"/>
    <property type="match status" value="1"/>
</dbReference>
<evidence type="ECO:0000256" key="6">
    <source>
        <dbReference type="ARBA" id="ARBA00023054"/>
    </source>
</evidence>